<dbReference type="InterPro" id="IPR011944">
    <property type="entry name" value="Steroid_delta5-4_isomerase"/>
</dbReference>
<name>A0ABT7XM47_9NEIS</name>
<keyword evidence="3" id="KW-1185">Reference proteome</keyword>
<dbReference type="InterPro" id="IPR027843">
    <property type="entry name" value="DUF4440"/>
</dbReference>
<dbReference type="Pfam" id="PF14534">
    <property type="entry name" value="DUF4440"/>
    <property type="match status" value="1"/>
</dbReference>
<dbReference type="RefSeq" id="WP_289829363.1">
    <property type="nucleotide sequence ID" value="NZ_JAUEDK010000010.1"/>
</dbReference>
<reference evidence="2" key="1">
    <citation type="submission" date="2023-06" db="EMBL/GenBank/DDBJ databases">
        <authorList>
            <person name="Zhang S."/>
        </authorList>
    </citation>
    <scope>NUCLEOTIDE SEQUENCE</scope>
    <source>
        <strain evidence="2">SG2303</strain>
    </source>
</reference>
<dbReference type="Gene3D" id="3.10.450.50">
    <property type="match status" value="1"/>
</dbReference>
<dbReference type="NCBIfam" id="TIGR02246">
    <property type="entry name" value="SgcJ/EcaC family oxidoreductase"/>
    <property type="match status" value="1"/>
</dbReference>
<evidence type="ECO:0000259" key="1">
    <source>
        <dbReference type="Pfam" id="PF14534"/>
    </source>
</evidence>
<organism evidence="2 3">
    <name type="scientific">Crenobacter oryzisoli</name>
    <dbReference type="NCBI Taxonomy" id="3056844"/>
    <lineage>
        <taxon>Bacteria</taxon>
        <taxon>Pseudomonadati</taxon>
        <taxon>Pseudomonadota</taxon>
        <taxon>Betaproteobacteria</taxon>
        <taxon>Neisseriales</taxon>
        <taxon>Neisseriaceae</taxon>
        <taxon>Crenobacter</taxon>
    </lineage>
</organism>
<proteinExistence type="predicted"/>
<feature type="domain" description="DUF4440" evidence="1">
    <location>
        <begin position="9"/>
        <end position="81"/>
    </location>
</feature>
<evidence type="ECO:0000313" key="3">
    <source>
        <dbReference type="Proteomes" id="UP001168540"/>
    </source>
</evidence>
<comment type="caution">
    <text evidence="2">The sequence shown here is derived from an EMBL/GenBank/DDBJ whole genome shotgun (WGS) entry which is preliminary data.</text>
</comment>
<dbReference type="InterPro" id="IPR032710">
    <property type="entry name" value="NTF2-like_dom_sf"/>
</dbReference>
<protein>
    <submittedName>
        <fullName evidence="2">SgcJ/EcaC family oxidoreductase</fullName>
    </submittedName>
</protein>
<dbReference type="SUPFAM" id="SSF54427">
    <property type="entry name" value="NTF2-like"/>
    <property type="match status" value="1"/>
</dbReference>
<gene>
    <name evidence="2" type="ORF">QU481_07740</name>
</gene>
<dbReference type="Proteomes" id="UP001168540">
    <property type="component" value="Unassembled WGS sequence"/>
</dbReference>
<evidence type="ECO:0000313" key="2">
    <source>
        <dbReference type="EMBL" id="MDN0074783.1"/>
    </source>
</evidence>
<dbReference type="EMBL" id="JAUEDK010000010">
    <property type="protein sequence ID" value="MDN0074783.1"/>
    <property type="molecule type" value="Genomic_DNA"/>
</dbReference>
<accession>A0ABT7XM47</accession>
<sequence length="133" mass="14665">MDDERAIYTLLEAWHRATVAGDNAALLELVCDDVCFYTAGSPPLSGKEAFAAALQANTAFDIDYDWQVDDLAISDTPGVLLRPIARAHARPCQRCHAHPPRPYADPVLRREADGAWRISRDANLLAADNEEAY</sequence>